<name>A0A7W9AZ61_9HYPH</name>
<feature type="domain" description="Polysaccharide chain length determinant N-terminal" evidence="8">
    <location>
        <begin position="115"/>
        <end position="156"/>
    </location>
</feature>
<evidence type="ECO:0000256" key="7">
    <source>
        <dbReference type="SAM" id="Phobius"/>
    </source>
</evidence>
<dbReference type="AlphaFoldDB" id="A0A7W9AZ61"/>
<dbReference type="InterPro" id="IPR050445">
    <property type="entry name" value="Bact_polysacc_biosynth/exp"/>
</dbReference>
<dbReference type="RefSeq" id="WP_183654673.1">
    <property type="nucleotide sequence ID" value="NZ_JACIJG010000012.1"/>
</dbReference>
<feature type="compositionally biased region" description="Basic and acidic residues" evidence="6">
    <location>
        <begin position="46"/>
        <end position="55"/>
    </location>
</feature>
<evidence type="ECO:0000256" key="1">
    <source>
        <dbReference type="ARBA" id="ARBA00004651"/>
    </source>
</evidence>
<dbReference type="PANTHER" id="PTHR32309">
    <property type="entry name" value="TYROSINE-PROTEIN KINASE"/>
    <property type="match status" value="1"/>
</dbReference>
<proteinExistence type="predicted"/>
<keyword evidence="3 7" id="KW-0812">Transmembrane</keyword>
<dbReference type="EMBL" id="JACIJG010000012">
    <property type="protein sequence ID" value="MBB5703300.1"/>
    <property type="molecule type" value="Genomic_DNA"/>
</dbReference>
<feature type="transmembrane region" description="Helical" evidence="7">
    <location>
        <begin position="477"/>
        <end position="497"/>
    </location>
</feature>
<evidence type="ECO:0000313" key="10">
    <source>
        <dbReference type="Proteomes" id="UP000555546"/>
    </source>
</evidence>
<accession>A0A7W9AZ61</accession>
<dbReference type="Pfam" id="PF02706">
    <property type="entry name" value="Wzz"/>
    <property type="match status" value="1"/>
</dbReference>
<keyword evidence="2" id="KW-1003">Cell membrane</keyword>
<sequence>MVERDGEGRHANARPLLAYAPEFLEPARFPSPAEDDEEREHHKRRAELLRRKQELLEAETSGATDPKADMQNRMDAVRDALQDNLRILPEEAEPAKTEPSPPSPSPSPPQQTRRRRRWGLLVGFTLLGGIFGVTYAFLAPPQYSATASMQVFPPERRSEVASDAVLTRAARMARVQTVADLGAPPLLEELRVRLIWMLPESLRTRFGLARPDMSPAQLLRQRLDFSQALDSGTVNVEATADRPATAALLATAVAQSFRAHLHGAASDAAQGDLPSRLQALEADAQAARQAATAFRASRDFGDDEDRAALEREFAYAKAETGRIAAEANALNGATADSLVRDGVPENMRSGPLGALVERYGAAGQGAEAKKIAAEIDAEISGQRSALQADLKNAVEREQKAAAAMAGSGTAPATGDDRNRLLTLERDAAAKQALLEDLQMRAARGETGSSGASGSGATVRIVTPAVAEPNPSGLPAPATISLSLLAGFLLGLLSMALAGRSRDAFDRTEMEPEEVLEPYGETRLATVIREANARWEAEHGRMNPVAENEALGRALEDARSHRARV</sequence>
<reference evidence="9 10" key="1">
    <citation type="submission" date="2020-08" db="EMBL/GenBank/DDBJ databases">
        <title>Genomic Encyclopedia of Type Strains, Phase IV (KMG-IV): sequencing the most valuable type-strain genomes for metagenomic binning, comparative biology and taxonomic classification.</title>
        <authorList>
            <person name="Goeker M."/>
        </authorList>
    </citation>
    <scope>NUCLEOTIDE SEQUENCE [LARGE SCALE GENOMIC DNA]</scope>
    <source>
        <strain evidence="9 10">DSM 26944</strain>
    </source>
</reference>
<comment type="subcellular location">
    <subcellularLocation>
        <location evidence="1">Cell membrane</location>
        <topology evidence="1">Multi-pass membrane protein</topology>
    </subcellularLocation>
</comment>
<protein>
    <submittedName>
        <fullName evidence="9">Uncharacterized protein involved in exopolysaccharide biosynthesis</fullName>
    </submittedName>
</protein>
<evidence type="ECO:0000256" key="6">
    <source>
        <dbReference type="SAM" id="MobiDB-lite"/>
    </source>
</evidence>
<organism evidence="9 10">
    <name type="scientific">Brucella daejeonensis</name>
    <dbReference type="NCBI Taxonomy" id="659015"/>
    <lineage>
        <taxon>Bacteria</taxon>
        <taxon>Pseudomonadati</taxon>
        <taxon>Pseudomonadota</taxon>
        <taxon>Alphaproteobacteria</taxon>
        <taxon>Hyphomicrobiales</taxon>
        <taxon>Brucellaceae</taxon>
        <taxon>Brucella/Ochrobactrum group</taxon>
        <taxon>Brucella</taxon>
    </lineage>
</organism>
<dbReference type="InterPro" id="IPR003856">
    <property type="entry name" value="LPS_length_determ_N"/>
</dbReference>
<evidence type="ECO:0000259" key="8">
    <source>
        <dbReference type="Pfam" id="PF02706"/>
    </source>
</evidence>
<feature type="transmembrane region" description="Helical" evidence="7">
    <location>
        <begin position="118"/>
        <end position="138"/>
    </location>
</feature>
<feature type="region of interest" description="Disordered" evidence="6">
    <location>
        <begin position="92"/>
        <end position="114"/>
    </location>
</feature>
<evidence type="ECO:0000256" key="3">
    <source>
        <dbReference type="ARBA" id="ARBA00022692"/>
    </source>
</evidence>
<keyword evidence="4 7" id="KW-1133">Transmembrane helix</keyword>
<gene>
    <name evidence="9" type="ORF">FHS76_003200</name>
</gene>
<feature type="region of interest" description="Disordered" evidence="6">
    <location>
        <begin position="1"/>
        <end position="71"/>
    </location>
</feature>
<evidence type="ECO:0000313" key="9">
    <source>
        <dbReference type="EMBL" id="MBB5703300.1"/>
    </source>
</evidence>
<dbReference type="PANTHER" id="PTHR32309:SF31">
    <property type="entry name" value="CAPSULAR EXOPOLYSACCHARIDE FAMILY"/>
    <property type="match status" value="1"/>
</dbReference>
<evidence type="ECO:0000256" key="4">
    <source>
        <dbReference type="ARBA" id="ARBA00022989"/>
    </source>
</evidence>
<keyword evidence="10" id="KW-1185">Reference proteome</keyword>
<evidence type="ECO:0000256" key="5">
    <source>
        <dbReference type="ARBA" id="ARBA00023136"/>
    </source>
</evidence>
<dbReference type="Proteomes" id="UP000555546">
    <property type="component" value="Unassembled WGS sequence"/>
</dbReference>
<dbReference type="GO" id="GO:0005886">
    <property type="term" value="C:plasma membrane"/>
    <property type="evidence" value="ECO:0007669"/>
    <property type="project" value="UniProtKB-SubCell"/>
</dbReference>
<comment type="caution">
    <text evidence="9">The sequence shown here is derived from an EMBL/GenBank/DDBJ whole genome shotgun (WGS) entry which is preliminary data.</text>
</comment>
<keyword evidence="5 7" id="KW-0472">Membrane</keyword>
<evidence type="ECO:0000256" key="2">
    <source>
        <dbReference type="ARBA" id="ARBA00022475"/>
    </source>
</evidence>
<feature type="compositionally biased region" description="Basic and acidic residues" evidence="6">
    <location>
        <begin position="1"/>
        <end position="10"/>
    </location>
</feature>
<feature type="compositionally biased region" description="Pro residues" evidence="6">
    <location>
        <begin position="99"/>
        <end position="109"/>
    </location>
</feature>